<comment type="function">
    <text evidence="6">Quinone reductase that provides resistance to thiol-specific stress caused by electrophilic quinones.</text>
</comment>
<comment type="function">
    <text evidence="6">Also exhibits azoreductase activity. Catalyzes the reductive cleavage of the azo bond in aromatic azo compounds to the corresponding amines.</text>
</comment>
<dbReference type="InterPro" id="IPR003680">
    <property type="entry name" value="Flavodoxin_fold"/>
</dbReference>
<comment type="cofactor">
    <cofactor evidence="6">
        <name>FMN</name>
        <dbReference type="ChEBI" id="CHEBI:58210"/>
    </cofactor>
    <text evidence="6">Binds 1 FMN per subunit.</text>
</comment>
<gene>
    <name evidence="6" type="primary">azoR</name>
    <name evidence="8" type="ORF">H3V53_35720</name>
</gene>
<keyword evidence="4 6" id="KW-0520">NAD</keyword>
<reference evidence="8 9" key="1">
    <citation type="journal article" date="2022" name="Arch. Microbiol.">
        <title>Paraburkholderia bengalensis sp. nov. isolated from roots of Oryza sativa, IR64.</title>
        <authorList>
            <person name="Nag P."/>
            <person name="Mondal N."/>
            <person name="Sarkar J."/>
            <person name="Das S."/>
        </authorList>
    </citation>
    <scope>NUCLEOTIDE SEQUENCE [LARGE SCALE GENOMIC DNA]</scope>
    <source>
        <strain evidence="8 9">IR64_4_BI</strain>
    </source>
</reference>
<dbReference type="InterPro" id="IPR023048">
    <property type="entry name" value="NADH:quinone_OxRdtase_FMN_depd"/>
</dbReference>
<comment type="catalytic activity">
    <reaction evidence="6">
        <text>2 a quinone + NADH + H(+) = 2 a 1,4-benzosemiquinone + NAD(+)</text>
        <dbReference type="Rhea" id="RHEA:65952"/>
        <dbReference type="ChEBI" id="CHEBI:15378"/>
        <dbReference type="ChEBI" id="CHEBI:57540"/>
        <dbReference type="ChEBI" id="CHEBI:57945"/>
        <dbReference type="ChEBI" id="CHEBI:132124"/>
        <dbReference type="ChEBI" id="CHEBI:134225"/>
    </reaction>
</comment>
<dbReference type="PANTHER" id="PTHR43741">
    <property type="entry name" value="FMN-DEPENDENT NADH-AZOREDUCTASE 1"/>
    <property type="match status" value="1"/>
</dbReference>
<evidence type="ECO:0000256" key="1">
    <source>
        <dbReference type="ARBA" id="ARBA00022630"/>
    </source>
</evidence>
<keyword evidence="9" id="KW-1185">Reference proteome</keyword>
<keyword evidence="3 6" id="KW-0560">Oxidoreductase</keyword>
<accession>A0ABU8J2W3</accession>
<evidence type="ECO:0000313" key="9">
    <source>
        <dbReference type="Proteomes" id="UP001386437"/>
    </source>
</evidence>
<evidence type="ECO:0000256" key="3">
    <source>
        <dbReference type="ARBA" id="ARBA00023002"/>
    </source>
</evidence>
<feature type="binding site" evidence="6">
    <location>
        <begin position="16"/>
        <end position="18"/>
    </location>
    <ligand>
        <name>FMN</name>
        <dbReference type="ChEBI" id="CHEBI:58210"/>
    </ligand>
</feature>
<dbReference type="PANTHER" id="PTHR43741:SF4">
    <property type="entry name" value="FMN-DEPENDENT NADH:QUINONE OXIDOREDUCTASE"/>
    <property type="match status" value="1"/>
</dbReference>
<comment type="similarity">
    <text evidence="6">Belongs to the azoreductase type 1 family.</text>
</comment>
<dbReference type="Pfam" id="PF02525">
    <property type="entry name" value="Flavodoxin_2"/>
    <property type="match status" value="1"/>
</dbReference>
<evidence type="ECO:0000313" key="8">
    <source>
        <dbReference type="EMBL" id="MEI6002283.1"/>
    </source>
</evidence>
<dbReference type="SUPFAM" id="SSF52218">
    <property type="entry name" value="Flavoproteins"/>
    <property type="match status" value="1"/>
</dbReference>
<dbReference type="RefSeq" id="WP_336601924.1">
    <property type="nucleotide sequence ID" value="NZ_JACFYJ010000104.1"/>
</dbReference>
<sequence length="212" mass="23229">MSKLLYIEASPRGTLSGSTLLANTYLDELRKTNPGIEVDTLRVWEEDLPEFDTNTVAAKMSVMTGQALDATQRAAWDKVTEIANRFISADRYVIASPMWNNGIPYRLKHYIDIVHQPGLTWTLQPAKGFIGLLKNKHASLFLTAGVYGPTMPSPAFGVDHQGAYLKGWLNQAGVDAIDEVLLQPSLLTPDALAALTQAKERAVELAVRHGAL</sequence>
<dbReference type="EC" id="1.7.1.17" evidence="6"/>
<evidence type="ECO:0000256" key="4">
    <source>
        <dbReference type="ARBA" id="ARBA00023027"/>
    </source>
</evidence>
<comment type="caution">
    <text evidence="8">The sequence shown here is derived from an EMBL/GenBank/DDBJ whole genome shotgun (WGS) entry which is preliminary data.</text>
</comment>
<dbReference type="EC" id="1.6.5.-" evidence="6"/>
<comment type="catalytic activity">
    <reaction evidence="5">
        <text>N,N-dimethyl-1,4-phenylenediamine + anthranilate + 2 NAD(+) = 2-(4-dimethylaminophenyl)diazenylbenzoate + 2 NADH + 2 H(+)</text>
        <dbReference type="Rhea" id="RHEA:55872"/>
        <dbReference type="ChEBI" id="CHEBI:15378"/>
        <dbReference type="ChEBI" id="CHEBI:15783"/>
        <dbReference type="ChEBI" id="CHEBI:16567"/>
        <dbReference type="ChEBI" id="CHEBI:57540"/>
        <dbReference type="ChEBI" id="CHEBI:57945"/>
        <dbReference type="ChEBI" id="CHEBI:71579"/>
        <dbReference type="EC" id="1.7.1.17"/>
    </reaction>
    <physiologicalReaction direction="right-to-left" evidence="5">
        <dbReference type="Rhea" id="RHEA:55874"/>
    </physiologicalReaction>
</comment>
<feature type="binding site" evidence="6">
    <location>
        <position position="10"/>
    </location>
    <ligand>
        <name>FMN</name>
        <dbReference type="ChEBI" id="CHEBI:58210"/>
    </ligand>
</feature>
<dbReference type="EMBL" id="JACFYJ010000104">
    <property type="protein sequence ID" value="MEI6002283.1"/>
    <property type="molecule type" value="Genomic_DNA"/>
</dbReference>
<proteinExistence type="inferred from homology"/>
<evidence type="ECO:0000256" key="5">
    <source>
        <dbReference type="ARBA" id="ARBA00048542"/>
    </source>
</evidence>
<dbReference type="Proteomes" id="UP001386437">
    <property type="component" value="Unassembled WGS sequence"/>
</dbReference>
<evidence type="ECO:0000256" key="6">
    <source>
        <dbReference type="HAMAP-Rule" id="MF_01216"/>
    </source>
</evidence>
<comment type="caution">
    <text evidence="6">Lacks conserved residue(s) required for the propagation of feature annotation.</text>
</comment>
<dbReference type="Gene3D" id="3.40.50.360">
    <property type="match status" value="1"/>
</dbReference>
<feature type="domain" description="Flavodoxin-like fold" evidence="7">
    <location>
        <begin position="2"/>
        <end position="204"/>
    </location>
</feature>
<name>A0ABU8J2W3_9BURK</name>
<dbReference type="InterPro" id="IPR029039">
    <property type="entry name" value="Flavoprotein-like_sf"/>
</dbReference>
<keyword evidence="1 6" id="KW-0285">Flavoprotein</keyword>
<evidence type="ECO:0000259" key="7">
    <source>
        <dbReference type="Pfam" id="PF02525"/>
    </source>
</evidence>
<dbReference type="HAMAP" id="MF_01216">
    <property type="entry name" value="Azoreductase_type1"/>
    <property type="match status" value="1"/>
</dbReference>
<organism evidence="8 9">
    <name type="scientific">Paraburkholderia bengalensis</name>
    <dbReference type="NCBI Taxonomy" id="2747562"/>
    <lineage>
        <taxon>Bacteria</taxon>
        <taxon>Pseudomonadati</taxon>
        <taxon>Pseudomonadota</taxon>
        <taxon>Betaproteobacteria</taxon>
        <taxon>Burkholderiales</taxon>
        <taxon>Burkholderiaceae</taxon>
        <taxon>Paraburkholderia</taxon>
    </lineage>
</organism>
<protein>
    <recommendedName>
        <fullName evidence="6">FMN dependent NADH:quinone oxidoreductase</fullName>
        <ecNumber evidence="6">1.6.5.-</ecNumber>
    </recommendedName>
    <alternativeName>
        <fullName evidence="6">Azo-dye reductase</fullName>
    </alternativeName>
    <alternativeName>
        <fullName evidence="6">FMN-dependent NADH-azo compound oxidoreductase</fullName>
    </alternativeName>
    <alternativeName>
        <fullName evidence="6">FMN-dependent NADH-azoreductase</fullName>
        <ecNumber evidence="6">1.7.1.17</ecNumber>
    </alternativeName>
</protein>
<keyword evidence="2 6" id="KW-0288">FMN</keyword>
<comment type="subunit">
    <text evidence="6">Homodimer.</text>
</comment>
<evidence type="ECO:0000256" key="2">
    <source>
        <dbReference type="ARBA" id="ARBA00022643"/>
    </source>
</evidence>
<dbReference type="InterPro" id="IPR050104">
    <property type="entry name" value="FMN-dep_NADH:Q_OxRdtase_AzoR1"/>
</dbReference>